<evidence type="ECO:0000313" key="1">
    <source>
        <dbReference type="EMBL" id="ELR06618.1"/>
    </source>
</evidence>
<organism evidence="1 2">
    <name type="scientific">Pseudogymnoascus destructans (strain ATCC MYA-4855 / 20631-21)</name>
    <name type="common">Bat white-nose syndrome fungus</name>
    <name type="synonym">Geomyces destructans</name>
    <dbReference type="NCBI Taxonomy" id="658429"/>
    <lineage>
        <taxon>Eukaryota</taxon>
        <taxon>Fungi</taxon>
        <taxon>Dikarya</taxon>
        <taxon>Ascomycota</taxon>
        <taxon>Pezizomycotina</taxon>
        <taxon>Leotiomycetes</taxon>
        <taxon>Thelebolales</taxon>
        <taxon>Thelebolaceae</taxon>
        <taxon>Pseudogymnoascus</taxon>
    </lineage>
</organism>
<proteinExistence type="predicted"/>
<keyword evidence="2" id="KW-1185">Reference proteome</keyword>
<dbReference type="VEuPathDB" id="FungiDB:GMDG_08091"/>
<dbReference type="AlphaFoldDB" id="L8G1R9"/>
<name>L8G1R9_PSED2</name>
<reference evidence="2" key="1">
    <citation type="submission" date="2010-09" db="EMBL/GenBank/DDBJ databases">
        <title>The genome sequence of Geomyces destructans 20631-21.</title>
        <authorList>
            <consortium name="The Broad Institute Genome Sequencing Platform"/>
            <person name="Cuomo C.A."/>
            <person name="Blehert D.S."/>
            <person name="Lorch J.M."/>
            <person name="Young S.K."/>
            <person name="Zeng Q."/>
            <person name="Gargeya S."/>
            <person name="Fitzgerald M."/>
            <person name="Haas B."/>
            <person name="Abouelleil A."/>
            <person name="Alvarado L."/>
            <person name="Arachchi H.M."/>
            <person name="Berlin A."/>
            <person name="Brown A."/>
            <person name="Chapman S.B."/>
            <person name="Chen Z."/>
            <person name="Dunbar C."/>
            <person name="Freedman E."/>
            <person name="Gearin G."/>
            <person name="Gellesch M."/>
            <person name="Goldberg J."/>
            <person name="Griggs A."/>
            <person name="Gujja S."/>
            <person name="Heiman D."/>
            <person name="Howarth C."/>
            <person name="Larson L."/>
            <person name="Lui A."/>
            <person name="MacDonald P.J.P."/>
            <person name="Montmayeur A."/>
            <person name="Murphy C."/>
            <person name="Neiman D."/>
            <person name="Pearson M."/>
            <person name="Priest M."/>
            <person name="Roberts A."/>
            <person name="Saif S."/>
            <person name="Shea T."/>
            <person name="Shenoy N."/>
            <person name="Sisk P."/>
            <person name="Stolte C."/>
            <person name="Sykes S."/>
            <person name="Wortman J."/>
            <person name="Nusbaum C."/>
            <person name="Birren B."/>
        </authorList>
    </citation>
    <scope>NUCLEOTIDE SEQUENCE [LARGE SCALE GENOMIC DNA]</scope>
    <source>
        <strain evidence="2">ATCC MYA-4855 / 20631-21</strain>
    </source>
</reference>
<evidence type="ECO:0008006" key="3">
    <source>
        <dbReference type="Google" id="ProtNLM"/>
    </source>
</evidence>
<accession>L8G1R9</accession>
<dbReference type="SUPFAM" id="SSF82171">
    <property type="entry name" value="DPP6 N-terminal domain-like"/>
    <property type="match status" value="1"/>
</dbReference>
<dbReference type="Gene3D" id="2.120.10.30">
    <property type="entry name" value="TolB, C-terminal domain"/>
    <property type="match status" value="1"/>
</dbReference>
<dbReference type="EMBL" id="GL573464">
    <property type="protein sequence ID" value="ELR06618.1"/>
    <property type="molecule type" value="Genomic_DNA"/>
</dbReference>
<gene>
    <name evidence="1" type="ORF">GMDG_08091</name>
</gene>
<dbReference type="Proteomes" id="UP000011064">
    <property type="component" value="Unassembled WGS sequence"/>
</dbReference>
<dbReference type="STRING" id="658429.L8G1R9"/>
<dbReference type="HOGENOM" id="CLU_1300180_0_0_1"/>
<dbReference type="PANTHER" id="PTHR32161:SF8">
    <property type="entry name" value="DPP6 N-TERMINAL DOMAIN-LIKE PROTEIN"/>
    <property type="match status" value="1"/>
</dbReference>
<protein>
    <recommendedName>
        <fullName evidence="3">Dipeptidylpeptidase IV N-terminal domain-containing protein</fullName>
    </recommendedName>
</protein>
<dbReference type="InterPro" id="IPR011042">
    <property type="entry name" value="6-blade_b-propeller_TolB-like"/>
</dbReference>
<dbReference type="InParanoid" id="L8G1R9"/>
<dbReference type="PANTHER" id="PTHR32161">
    <property type="entry name" value="DPP6 N-TERMINAL DOMAIN-LIKE PROTEIN"/>
    <property type="match status" value="1"/>
</dbReference>
<dbReference type="OrthoDB" id="43744at2759"/>
<sequence>MNPDGTDLKLVFSIDNIDPSDTAKGLAGAFQPTWSPGGEWIAVSAGSWFFQRAFSGGWIYRAAANGSYSEQLTFGIADEVNSGFPSFSPDGTQLVYRDFGSEGGLGLRILNLADKTTANLTDDWDSNPGWSPDGERVFTRRNHINWEDLEAIDSFDIYTIAPDGTPHATHHECGMYGFREECVNYDNTFQPYGQIVVMNADGSNKTMVTDSM</sequence>
<evidence type="ECO:0000313" key="2">
    <source>
        <dbReference type="Proteomes" id="UP000011064"/>
    </source>
</evidence>
<dbReference type="Pfam" id="PF07676">
    <property type="entry name" value="PD40"/>
    <property type="match status" value="1"/>
</dbReference>
<dbReference type="InterPro" id="IPR011659">
    <property type="entry name" value="WD40"/>
</dbReference>